<keyword evidence="3" id="KW-0732">Signal</keyword>
<sequence length="406" mass="45386">MGLLRCLHINLTIPLTSLASLDKSLEWQGKLVYGSNQTTSESFVIQQNSADRMSQSSLDNMKWWLPLVIVLSCCALVAIIIIVVILRRRQKQKAQKGLESQQESQNEMEEEKIDVEQFDYKEGVNAVHTSADGLKGGTLNPERGDESTKMPTKLIHAPLAECVSVLDCSLLKTKEMPKMETLFDRLHGNRKGIVEKRLKQIELARGLQKLRKVNARAEVLLHLSSHWILIDVDGRLSIQMNRGSIPSLGGQSQVNHSTINESVLPEDSLSVNVNNENADGMDRAATQAREKDDQEGQRWQAPEQAENDTMQSSDLEKVTVFRLGLVLWEIETGQVPFRETDGVNAGRQLRAGVKPNMELVQNKEMQELLLKCLELKATDRIGLDDLISSLDSIPDDSVPTQQLFGS</sequence>
<feature type="domain" description="Serine-threonine/tyrosine-protein kinase catalytic" evidence="4">
    <location>
        <begin position="286"/>
        <end position="390"/>
    </location>
</feature>
<dbReference type="Proteomes" id="UP001281761">
    <property type="component" value="Unassembled WGS sequence"/>
</dbReference>
<evidence type="ECO:0000256" key="1">
    <source>
        <dbReference type="SAM" id="MobiDB-lite"/>
    </source>
</evidence>
<evidence type="ECO:0000256" key="2">
    <source>
        <dbReference type="SAM" id="Phobius"/>
    </source>
</evidence>
<feature type="transmembrane region" description="Helical" evidence="2">
    <location>
        <begin position="63"/>
        <end position="86"/>
    </location>
</feature>
<reference evidence="5 6" key="1">
    <citation type="journal article" date="2022" name="bioRxiv">
        <title>Genomics of Preaxostyla Flagellates Illuminates Evolutionary Transitions and the Path Towards Mitochondrial Loss.</title>
        <authorList>
            <person name="Novak L.V.F."/>
            <person name="Treitli S.C."/>
            <person name="Pyrih J."/>
            <person name="Halakuc P."/>
            <person name="Pipaliya S.V."/>
            <person name="Vacek V."/>
            <person name="Brzon O."/>
            <person name="Soukal P."/>
            <person name="Eme L."/>
            <person name="Dacks J.B."/>
            <person name="Karnkowska A."/>
            <person name="Elias M."/>
            <person name="Hampl V."/>
        </authorList>
    </citation>
    <scope>NUCLEOTIDE SEQUENCE [LARGE SCALE GENOMIC DNA]</scope>
    <source>
        <strain evidence="5">NAU3</strain>
        <tissue evidence="5">Gut</tissue>
    </source>
</reference>
<proteinExistence type="predicted"/>
<organism evidence="5 6">
    <name type="scientific">Blattamonas nauphoetae</name>
    <dbReference type="NCBI Taxonomy" id="2049346"/>
    <lineage>
        <taxon>Eukaryota</taxon>
        <taxon>Metamonada</taxon>
        <taxon>Preaxostyla</taxon>
        <taxon>Oxymonadida</taxon>
        <taxon>Blattamonas</taxon>
    </lineage>
</organism>
<feature type="signal peptide" evidence="3">
    <location>
        <begin position="1"/>
        <end position="18"/>
    </location>
</feature>
<dbReference type="InterPro" id="IPR001245">
    <property type="entry name" value="Ser-Thr/Tyr_kinase_cat_dom"/>
</dbReference>
<keyword evidence="2" id="KW-1133">Transmembrane helix</keyword>
<dbReference type="EMBL" id="JARBJD010000005">
    <property type="protein sequence ID" value="KAK2963688.1"/>
    <property type="molecule type" value="Genomic_DNA"/>
</dbReference>
<evidence type="ECO:0000256" key="3">
    <source>
        <dbReference type="SAM" id="SignalP"/>
    </source>
</evidence>
<protein>
    <recommendedName>
        <fullName evidence="4">Serine-threonine/tyrosine-protein kinase catalytic domain-containing protein</fullName>
    </recommendedName>
</protein>
<feature type="chain" id="PRO_5046421206" description="Serine-threonine/tyrosine-protein kinase catalytic domain-containing protein" evidence="3">
    <location>
        <begin position="19"/>
        <end position="406"/>
    </location>
</feature>
<keyword evidence="2" id="KW-0472">Membrane</keyword>
<evidence type="ECO:0000313" key="5">
    <source>
        <dbReference type="EMBL" id="KAK2963688.1"/>
    </source>
</evidence>
<dbReference type="InterPro" id="IPR011009">
    <property type="entry name" value="Kinase-like_dom_sf"/>
</dbReference>
<keyword evidence="2" id="KW-0812">Transmembrane</keyword>
<evidence type="ECO:0000313" key="6">
    <source>
        <dbReference type="Proteomes" id="UP001281761"/>
    </source>
</evidence>
<dbReference type="Gene3D" id="1.10.510.10">
    <property type="entry name" value="Transferase(Phosphotransferase) domain 1"/>
    <property type="match status" value="1"/>
</dbReference>
<feature type="region of interest" description="Disordered" evidence="1">
    <location>
        <begin position="272"/>
        <end position="312"/>
    </location>
</feature>
<evidence type="ECO:0000259" key="4">
    <source>
        <dbReference type="Pfam" id="PF07714"/>
    </source>
</evidence>
<name>A0ABQ9YIX1_9EUKA</name>
<accession>A0ABQ9YIX1</accession>
<gene>
    <name evidence="5" type="ORF">BLNAU_1253</name>
</gene>
<dbReference type="Pfam" id="PF07714">
    <property type="entry name" value="PK_Tyr_Ser-Thr"/>
    <property type="match status" value="1"/>
</dbReference>
<dbReference type="SUPFAM" id="SSF56112">
    <property type="entry name" value="Protein kinase-like (PK-like)"/>
    <property type="match status" value="1"/>
</dbReference>
<comment type="caution">
    <text evidence="5">The sequence shown here is derived from an EMBL/GenBank/DDBJ whole genome shotgun (WGS) entry which is preliminary data.</text>
</comment>
<keyword evidence="6" id="KW-1185">Reference proteome</keyword>